<proteinExistence type="predicted"/>
<organism evidence="2 3">
    <name type="scientific">Necator americanus</name>
    <name type="common">Human hookworm</name>
    <dbReference type="NCBI Taxonomy" id="51031"/>
    <lineage>
        <taxon>Eukaryota</taxon>
        <taxon>Metazoa</taxon>
        <taxon>Ecdysozoa</taxon>
        <taxon>Nematoda</taxon>
        <taxon>Chromadorea</taxon>
        <taxon>Rhabditida</taxon>
        <taxon>Rhabditina</taxon>
        <taxon>Rhabditomorpha</taxon>
        <taxon>Strongyloidea</taxon>
        <taxon>Ancylostomatidae</taxon>
        <taxon>Bunostominae</taxon>
        <taxon>Necator</taxon>
    </lineage>
</organism>
<feature type="non-terminal residue" evidence="2">
    <location>
        <position position="98"/>
    </location>
</feature>
<feature type="region of interest" description="Disordered" evidence="1">
    <location>
        <begin position="59"/>
        <end position="98"/>
    </location>
</feature>
<name>W2TJU2_NECAM</name>
<evidence type="ECO:0000256" key="1">
    <source>
        <dbReference type="SAM" id="MobiDB-lite"/>
    </source>
</evidence>
<keyword evidence="3" id="KW-1185">Reference proteome</keyword>
<evidence type="ECO:0000313" key="3">
    <source>
        <dbReference type="Proteomes" id="UP000053676"/>
    </source>
</evidence>
<dbReference type="AlphaFoldDB" id="W2TJU2"/>
<protein>
    <submittedName>
        <fullName evidence="2">Uncharacterized protein</fullName>
    </submittedName>
</protein>
<feature type="compositionally biased region" description="Basic residues" evidence="1">
    <location>
        <begin position="88"/>
        <end position="98"/>
    </location>
</feature>
<sequence>MQKVMEVYFSKSSNTMWCKMRKLPRICRLAVWSRFLRRHRQQHMYVSDAATIAKLPVASPPMECDSSVPSPPKTSVTFSSNASCAPHITRHASPPRKE</sequence>
<dbReference type="Proteomes" id="UP000053676">
    <property type="component" value="Unassembled WGS sequence"/>
</dbReference>
<gene>
    <name evidence="2" type="ORF">NECAME_02131</name>
</gene>
<dbReference type="KEGG" id="nai:NECAME_02131"/>
<reference evidence="3" key="1">
    <citation type="journal article" date="2014" name="Nat. Genet.">
        <title>Genome of the human hookworm Necator americanus.</title>
        <authorList>
            <person name="Tang Y.T."/>
            <person name="Gao X."/>
            <person name="Rosa B.A."/>
            <person name="Abubucker S."/>
            <person name="Hallsworth-Pepin K."/>
            <person name="Martin J."/>
            <person name="Tyagi R."/>
            <person name="Heizer E."/>
            <person name="Zhang X."/>
            <person name="Bhonagiri-Palsikar V."/>
            <person name="Minx P."/>
            <person name="Warren W.C."/>
            <person name="Wang Q."/>
            <person name="Zhan B."/>
            <person name="Hotez P.J."/>
            <person name="Sternberg P.W."/>
            <person name="Dougall A."/>
            <person name="Gaze S.T."/>
            <person name="Mulvenna J."/>
            <person name="Sotillo J."/>
            <person name="Ranganathan S."/>
            <person name="Rabelo E.M."/>
            <person name="Wilson R.K."/>
            <person name="Felgner P.L."/>
            <person name="Bethony J."/>
            <person name="Hawdon J.M."/>
            <person name="Gasser R.B."/>
            <person name="Loukas A."/>
            <person name="Mitreva M."/>
        </authorList>
    </citation>
    <scope>NUCLEOTIDE SEQUENCE [LARGE SCALE GENOMIC DNA]</scope>
</reference>
<accession>W2TJU2</accession>
<evidence type="ECO:0000313" key="2">
    <source>
        <dbReference type="EMBL" id="ETN81451.1"/>
    </source>
</evidence>
<dbReference type="EMBL" id="KI658727">
    <property type="protein sequence ID" value="ETN81451.1"/>
    <property type="molecule type" value="Genomic_DNA"/>
</dbReference>